<evidence type="ECO:0000313" key="13">
    <source>
        <dbReference type="Proteomes" id="UP000784128"/>
    </source>
</evidence>
<accession>A0ABS5UCE0</accession>
<dbReference type="PANTHER" id="PTHR43627:SF1">
    <property type="entry name" value="COBALT TRANSPORT PROTEIN CBIM"/>
    <property type="match status" value="1"/>
</dbReference>
<evidence type="ECO:0000313" key="12">
    <source>
        <dbReference type="EMBL" id="MBT1073156.1"/>
    </source>
</evidence>
<feature type="transmembrane region" description="Helical" evidence="11">
    <location>
        <begin position="67"/>
        <end position="85"/>
    </location>
</feature>
<dbReference type="NCBIfam" id="NF006184">
    <property type="entry name" value="PRK08319.1"/>
    <property type="match status" value="1"/>
</dbReference>
<feature type="transmembrane region" description="Helical" evidence="11">
    <location>
        <begin position="128"/>
        <end position="146"/>
    </location>
</feature>
<keyword evidence="8 11" id="KW-0406">Ion transport</keyword>
<dbReference type="Pfam" id="PF01891">
    <property type="entry name" value="CbiM"/>
    <property type="match status" value="1"/>
</dbReference>
<sequence>MKFCVLLLSVVLPLVFLPEYSYAMHISEGILPFSWALVWFVVSAPFLALGLRTLARRSAQDLSSKPLVGMMAAVVFVISCMPIPMPTGTCSHPCGTGLAAVILGPTLGVVVAAVALLIQALFLSHGGLTTWGANLFAMGVIGSFAGYLSFRLMRICGVGPVAAAFVAGLMADWSTYATTAVILAAGIKGTGPFWPLFTKIGLAFVPTQLPLGILEGTITAGMVSLLRKKRPDLLARTALAATVGGDR</sequence>
<feature type="transmembrane region" description="Helical" evidence="11">
    <location>
        <begin position="33"/>
        <end position="55"/>
    </location>
</feature>
<dbReference type="InterPro" id="IPR018024">
    <property type="entry name" value="CbiM"/>
</dbReference>
<feature type="transmembrane region" description="Helical" evidence="11">
    <location>
        <begin position="209"/>
        <end position="226"/>
    </location>
</feature>
<gene>
    <name evidence="11" type="primary">cbiM</name>
    <name evidence="12" type="ORF">KJB30_15285</name>
</gene>
<evidence type="ECO:0000256" key="8">
    <source>
        <dbReference type="ARBA" id="ARBA00023065"/>
    </source>
</evidence>
<evidence type="ECO:0000256" key="7">
    <source>
        <dbReference type="ARBA" id="ARBA00022989"/>
    </source>
</evidence>
<keyword evidence="13" id="KW-1185">Reference proteome</keyword>
<dbReference type="Gene3D" id="1.10.1760.20">
    <property type="match status" value="1"/>
</dbReference>
<keyword evidence="10 11" id="KW-0170">Cobalt</keyword>
<dbReference type="RefSeq" id="WP_214300905.1">
    <property type="nucleotide sequence ID" value="NZ_JAHDYS010000017.1"/>
</dbReference>
<keyword evidence="5 11" id="KW-0169">Cobalamin biosynthesis</keyword>
<evidence type="ECO:0000256" key="10">
    <source>
        <dbReference type="ARBA" id="ARBA00023285"/>
    </source>
</evidence>
<keyword evidence="9 11" id="KW-0472">Membrane</keyword>
<evidence type="ECO:0000256" key="6">
    <source>
        <dbReference type="ARBA" id="ARBA00022692"/>
    </source>
</evidence>
<keyword evidence="2 11" id="KW-0171">Cobalt transport</keyword>
<evidence type="ECO:0000256" key="5">
    <source>
        <dbReference type="ARBA" id="ARBA00022573"/>
    </source>
</evidence>
<proteinExistence type="inferred from homology"/>
<evidence type="ECO:0000256" key="4">
    <source>
        <dbReference type="ARBA" id="ARBA00022475"/>
    </source>
</evidence>
<organism evidence="12 13">
    <name type="scientific">Pelotalea chapellei</name>
    <dbReference type="NCBI Taxonomy" id="44671"/>
    <lineage>
        <taxon>Bacteria</taxon>
        <taxon>Pseudomonadati</taxon>
        <taxon>Thermodesulfobacteriota</taxon>
        <taxon>Desulfuromonadia</taxon>
        <taxon>Geobacterales</taxon>
        <taxon>Geobacteraceae</taxon>
        <taxon>Pelotalea</taxon>
    </lineage>
</organism>
<comment type="pathway">
    <text evidence="11">Cofactor biosynthesis; adenosylcobalamin biosynthesis.</text>
</comment>
<dbReference type="Proteomes" id="UP000784128">
    <property type="component" value="Unassembled WGS sequence"/>
</dbReference>
<keyword evidence="4 11" id="KW-1003">Cell membrane</keyword>
<comment type="subunit">
    <text evidence="11">Forms an energy-coupling factor (ECF) transporter complex composed of an ATP-binding protein (A component, CbiO), a transmembrane protein (T component, CbiQ) and 2 possible substrate-capture proteins (S components, CbiM and CbiN) of unknown stoichimetry.</text>
</comment>
<comment type="subcellular location">
    <subcellularLocation>
        <location evidence="1 11">Cell membrane</location>
        <topology evidence="1 11">Multi-pass membrane protein</topology>
    </subcellularLocation>
</comment>
<dbReference type="HAMAP" id="MF_01462">
    <property type="entry name" value="CbiM"/>
    <property type="match status" value="1"/>
</dbReference>
<keyword evidence="6 11" id="KW-0812">Transmembrane</keyword>
<dbReference type="PANTHER" id="PTHR43627">
    <property type="match status" value="1"/>
</dbReference>
<name>A0ABS5UCE0_9BACT</name>
<keyword evidence="7 11" id="KW-1133">Transmembrane helix</keyword>
<evidence type="ECO:0000256" key="11">
    <source>
        <dbReference type="HAMAP-Rule" id="MF_01462"/>
    </source>
</evidence>
<evidence type="ECO:0000256" key="2">
    <source>
        <dbReference type="ARBA" id="ARBA00022426"/>
    </source>
</evidence>
<protein>
    <recommendedName>
        <fullName evidence="11">Cobalt transport protein CbiM</fullName>
    </recommendedName>
    <alternativeName>
        <fullName evidence="11">Energy-coupling factor transporter probable substrate-capture protein CbiM</fullName>
        <shortName evidence="11">ECF transporter S component CbiM</shortName>
    </alternativeName>
</protein>
<evidence type="ECO:0000256" key="9">
    <source>
        <dbReference type="ARBA" id="ARBA00023136"/>
    </source>
</evidence>
<keyword evidence="3 11" id="KW-0813">Transport</keyword>
<evidence type="ECO:0000256" key="3">
    <source>
        <dbReference type="ARBA" id="ARBA00022448"/>
    </source>
</evidence>
<feature type="transmembrane region" description="Helical" evidence="11">
    <location>
        <begin position="97"/>
        <end position="121"/>
    </location>
</feature>
<evidence type="ECO:0000256" key="1">
    <source>
        <dbReference type="ARBA" id="ARBA00004651"/>
    </source>
</evidence>
<comment type="similarity">
    <text evidence="11">Belongs to the CbiM family.</text>
</comment>
<dbReference type="InterPro" id="IPR002751">
    <property type="entry name" value="CbiM/NikMN"/>
</dbReference>
<comment type="function">
    <text evidence="11">Part of the energy-coupling factor (ECF) transporter complex CbiMNOQ involved in cobalt import.</text>
</comment>
<dbReference type="EMBL" id="JAHDYS010000017">
    <property type="protein sequence ID" value="MBT1073156.1"/>
    <property type="molecule type" value="Genomic_DNA"/>
</dbReference>
<reference evidence="12 13" key="1">
    <citation type="submission" date="2021-05" db="EMBL/GenBank/DDBJ databases">
        <title>The draft genome of Geobacter chapellei DSM 13688.</title>
        <authorList>
            <person name="Xu Z."/>
            <person name="Masuda Y."/>
            <person name="Itoh H."/>
            <person name="Senoo K."/>
        </authorList>
    </citation>
    <scope>NUCLEOTIDE SEQUENCE [LARGE SCALE GENOMIC DNA]</scope>
    <source>
        <strain evidence="12 13">DSM 13688</strain>
    </source>
</reference>
<dbReference type="NCBIfam" id="TIGR00123">
    <property type="entry name" value="cbiM"/>
    <property type="match status" value="1"/>
</dbReference>
<comment type="caution">
    <text evidence="12">The sequence shown here is derived from an EMBL/GenBank/DDBJ whole genome shotgun (WGS) entry which is preliminary data.</text>
</comment>